<evidence type="ECO:0000313" key="1">
    <source>
        <dbReference type="EMBL" id="KAA3472536.1"/>
    </source>
</evidence>
<evidence type="ECO:0000313" key="2">
    <source>
        <dbReference type="Proteomes" id="UP000325315"/>
    </source>
</evidence>
<organism evidence="1 2">
    <name type="scientific">Gossypium australe</name>
    <dbReference type="NCBI Taxonomy" id="47621"/>
    <lineage>
        <taxon>Eukaryota</taxon>
        <taxon>Viridiplantae</taxon>
        <taxon>Streptophyta</taxon>
        <taxon>Embryophyta</taxon>
        <taxon>Tracheophyta</taxon>
        <taxon>Spermatophyta</taxon>
        <taxon>Magnoliopsida</taxon>
        <taxon>eudicotyledons</taxon>
        <taxon>Gunneridae</taxon>
        <taxon>Pentapetalae</taxon>
        <taxon>rosids</taxon>
        <taxon>malvids</taxon>
        <taxon>Malvales</taxon>
        <taxon>Malvaceae</taxon>
        <taxon>Malvoideae</taxon>
        <taxon>Gossypium</taxon>
    </lineage>
</organism>
<accession>A0A5B6VTF4</accession>
<comment type="caution">
    <text evidence="1">The sequence shown here is derived from an EMBL/GenBank/DDBJ whole genome shotgun (WGS) entry which is preliminary data.</text>
</comment>
<dbReference type="EMBL" id="SMMG02000005">
    <property type="protein sequence ID" value="KAA3472536.1"/>
    <property type="molecule type" value="Genomic_DNA"/>
</dbReference>
<dbReference type="OrthoDB" id="10565150at2759"/>
<name>A0A5B6VTF4_9ROSI</name>
<sequence length="100" mass="11253">MPLLSCTFTILEKIMSSDIEFQIFSPPSRPNKIINLRLALSSNGMNNSGVGIEREGKIVLKKRQWTTAKDAVLSDMWSHGEGKWNAVQKNPPKSKTPFKH</sequence>
<keyword evidence="2" id="KW-1185">Reference proteome</keyword>
<proteinExistence type="predicted"/>
<dbReference type="Proteomes" id="UP000325315">
    <property type="component" value="Unassembled WGS sequence"/>
</dbReference>
<dbReference type="AlphaFoldDB" id="A0A5B6VTF4"/>
<gene>
    <name evidence="1" type="ORF">EPI10_023009</name>
</gene>
<reference evidence="2" key="1">
    <citation type="journal article" date="2019" name="Plant Biotechnol. J.">
        <title>Genome sequencing of the Australian wild diploid species Gossypium australe highlights disease resistance and delayed gland morphogenesis.</title>
        <authorList>
            <person name="Cai Y."/>
            <person name="Cai X."/>
            <person name="Wang Q."/>
            <person name="Wang P."/>
            <person name="Zhang Y."/>
            <person name="Cai C."/>
            <person name="Xu Y."/>
            <person name="Wang K."/>
            <person name="Zhou Z."/>
            <person name="Wang C."/>
            <person name="Geng S."/>
            <person name="Li B."/>
            <person name="Dong Q."/>
            <person name="Hou Y."/>
            <person name="Wang H."/>
            <person name="Ai P."/>
            <person name="Liu Z."/>
            <person name="Yi F."/>
            <person name="Sun M."/>
            <person name="An G."/>
            <person name="Cheng J."/>
            <person name="Zhang Y."/>
            <person name="Shi Q."/>
            <person name="Xie Y."/>
            <person name="Shi X."/>
            <person name="Chang Y."/>
            <person name="Huang F."/>
            <person name="Chen Y."/>
            <person name="Hong S."/>
            <person name="Mi L."/>
            <person name="Sun Q."/>
            <person name="Zhang L."/>
            <person name="Zhou B."/>
            <person name="Peng R."/>
            <person name="Zhang X."/>
            <person name="Liu F."/>
        </authorList>
    </citation>
    <scope>NUCLEOTIDE SEQUENCE [LARGE SCALE GENOMIC DNA]</scope>
    <source>
        <strain evidence="2">cv. PA1801</strain>
    </source>
</reference>
<protein>
    <submittedName>
        <fullName evidence="1">Myb-like protein A</fullName>
    </submittedName>
</protein>